<protein>
    <submittedName>
        <fullName evidence="3">Lysophospholipase L1-like esterase</fullName>
    </submittedName>
</protein>
<keyword evidence="4" id="KW-1185">Reference proteome</keyword>
<dbReference type="EMBL" id="QAOQ01000003">
    <property type="protein sequence ID" value="PTQ97880.1"/>
    <property type="molecule type" value="Genomic_DNA"/>
</dbReference>
<dbReference type="AlphaFoldDB" id="A0A2T5JAJ4"/>
<dbReference type="Proteomes" id="UP000244168">
    <property type="component" value="Unassembled WGS sequence"/>
</dbReference>
<reference evidence="3 4" key="1">
    <citation type="submission" date="2018-04" db="EMBL/GenBank/DDBJ databases">
        <title>Genomic Encyclopedia of Archaeal and Bacterial Type Strains, Phase II (KMG-II): from individual species to whole genera.</title>
        <authorList>
            <person name="Goeker M."/>
        </authorList>
    </citation>
    <scope>NUCLEOTIDE SEQUENCE [LARGE SCALE GENOMIC DNA]</scope>
    <source>
        <strain evidence="3 4">DSM 26809</strain>
    </source>
</reference>
<name>A0A2T5JAJ4_9SPHI</name>
<dbReference type="GO" id="GO:0004622">
    <property type="term" value="F:phosphatidylcholine lysophospholipase activity"/>
    <property type="evidence" value="ECO:0007669"/>
    <property type="project" value="TreeGrafter"/>
</dbReference>
<evidence type="ECO:0000313" key="3">
    <source>
        <dbReference type="EMBL" id="PTQ97880.1"/>
    </source>
</evidence>
<feature type="domain" description="SGNH hydrolase-type esterase" evidence="2">
    <location>
        <begin position="60"/>
        <end position="208"/>
    </location>
</feature>
<dbReference type="PANTHER" id="PTHR30383">
    <property type="entry name" value="THIOESTERASE 1/PROTEASE 1/LYSOPHOSPHOLIPASE L1"/>
    <property type="match status" value="1"/>
</dbReference>
<evidence type="ECO:0000256" key="1">
    <source>
        <dbReference type="SAM" id="SignalP"/>
    </source>
</evidence>
<feature type="chain" id="PRO_5015611334" evidence="1">
    <location>
        <begin position="22"/>
        <end position="222"/>
    </location>
</feature>
<dbReference type="PANTHER" id="PTHR30383:SF5">
    <property type="entry name" value="SGNH HYDROLASE-TYPE ESTERASE DOMAIN-CONTAINING PROTEIN"/>
    <property type="match status" value="1"/>
</dbReference>
<dbReference type="Pfam" id="PF13472">
    <property type="entry name" value="Lipase_GDSL_2"/>
    <property type="match status" value="1"/>
</dbReference>
<evidence type="ECO:0000259" key="2">
    <source>
        <dbReference type="Pfam" id="PF13472"/>
    </source>
</evidence>
<dbReference type="OrthoDB" id="9790057at2"/>
<gene>
    <name evidence="3" type="ORF">C8P68_10339</name>
</gene>
<dbReference type="InterPro" id="IPR036514">
    <property type="entry name" value="SGNH_hydro_sf"/>
</dbReference>
<accession>A0A2T5JAJ4</accession>
<dbReference type="Gene3D" id="3.40.50.1110">
    <property type="entry name" value="SGNH hydrolase"/>
    <property type="match status" value="1"/>
</dbReference>
<comment type="caution">
    <text evidence="3">The sequence shown here is derived from an EMBL/GenBank/DDBJ whole genome shotgun (WGS) entry which is preliminary data.</text>
</comment>
<feature type="signal peptide" evidence="1">
    <location>
        <begin position="1"/>
        <end position="21"/>
    </location>
</feature>
<keyword evidence="1" id="KW-0732">Signal</keyword>
<evidence type="ECO:0000313" key="4">
    <source>
        <dbReference type="Proteomes" id="UP000244168"/>
    </source>
</evidence>
<dbReference type="InterPro" id="IPR051532">
    <property type="entry name" value="Ester_Hydrolysis_Enzymes"/>
</dbReference>
<proteinExistence type="predicted"/>
<organism evidence="3 4">
    <name type="scientific">Mucilaginibacter yixingensis</name>
    <dbReference type="NCBI Taxonomy" id="1295612"/>
    <lineage>
        <taxon>Bacteria</taxon>
        <taxon>Pseudomonadati</taxon>
        <taxon>Bacteroidota</taxon>
        <taxon>Sphingobacteriia</taxon>
        <taxon>Sphingobacteriales</taxon>
        <taxon>Sphingobacteriaceae</taxon>
        <taxon>Mucilaginibacter</taxon>
    </lineage>
</organism>
<dbReference type="SUPFAM" id="SSF52266">
    <property type="entry name" value="SGNH hydrolase"/>
    <property type="match status" value="1"/>
</dbReference>
<dbReference type="InterPro" id="IPR013830">
    <property type="entry name" value="SGNH_hydro"/>
</dbReference>
<sequence>MRRLITAVALCAVFCGSASYAQQKGRYDGDVKTILAYDKMYQVPSHPIVFVGSSSIRKWDDLQEVFGSYKVINRGIGGAVIDDISYYADQLIFHYQPRQIVLYVGDNDVPRAEETVDTIVNKTVALYRQIRAKLPNVPLVYIGIKPSPSREKHREKIEAVNKALQQFFAGQPNTQFVDVYPLMLAKDGSFRRELFQPDMTHMVPQGYHIWEKALNRYLVKPE</sequence>